<feature type="transmembrane region" description="Helical" evidence="3">
    <location>
        <begin position="27"/>
        <end position="46"/>
    </location>
</feature>
<accession>A0A3D9HVC4</accession>
<feature type="transmembrane region" description="Helical" evidence="3">
    <location>
        <begin position="137"/>
        <end position="160"/>
    </location>
</feature>
<evidence type="ECO:0000313" key="4">
    <source>
        <dbReference type="EMBL" id="RED53407.1"/>
    </source>
</evidence>
<evidence type="ECO:0000256" key="3">
    <source>
        <dbReference type="SAM" id="Phobius"/>
    </source>
</evidence>
<evidence type="ECO:0000256" key="1">
    <source>
        <dbReference type="ARBA" id="ARBA00010692"/>
    </source>
</evidence>
<dbReference type="GO" id="GO:0005886">
    <property type="term" value="C:plasma membrane"/>
    <property type="evidence" value="ECO:0007669"/>
    <property type="project" value="UniProtKB-SubCell"/>
</dbReference>
<feature type="transmembrane region" description="Helical" evidence="3">
    <location>
        <begin position="172"/>
        <end position="194"/>
    </location>
</feature>
<dbReference type="GO" id="GO:0015225">
    <property type="term" value="F:biotin transmembrane transporter activity"/>
    <property type="evidence" value="ECO:0007669"/>
    <property type="project" value="UniProtKB-UniRule"/>
</dbReference>
<feature type="transmembrane region" description="Helical" evidence="3">
    <location>
        <begin position="100"/>
        <end position="125"/>
    </location>
</feature>
<evidence type="ECO:0000313" key="5">
    <source>
        <dbReference type="Proteomes" id="UP000256845"/>
    </source>
</evidence>
<keyword evidence="3" id="KW-1133">Transmembrane helix</keyword>
<dbReference type="OrthoDB" id="9803495at2"/>
<dbReference type="InterPro" id="IPR003784">
    <property type="entry name" value="BioY"/>
</dbReference>
<keyword evidence="5" id="KW-1185">Reference proteome</keyword>
<dbReference type="PANTHER" id="PTHR34295:SF1">
    <property type="entry name" value="BIOTIN TRANSPORTER BIOY"/>
    <property type="match status" value="1"/>
</dbReference>
<sequence length="204" mass="21377">MQARSAVSTTISAVLAQYLPGSRGKRGFLLVVAASLLLVLSAKTQVPFWPVPQTMQTFAVMVLPMILGRRLGMAAVALYLFEGAVGFPVFAGTPERGIGIAYMVGPTGGYLVGFLIAACLIGGLAQKGWDRNPVTAAAAMAMGLLCIYGPGLVWLTGFVGVNKAIELGLQPFLFADLAKVILAALLLPGLWKLLSITGFDAAHR</sequence>
<keyword evidence="2" id="KW-0813">Transport</keyword>
<organism evidence="4 5">
    <name type="scientific">Aestuariispira insulae</name>
    <dbReference type="NCBI Taxonomy" id="1461337"/>
    <lineage>
        <taxon>Bacteria</taxon>
        <taxon>Pseudomonadati</taxon>
        <taxon>Pseudomonadota</taxon>
        <taxon>Alphaproteobacteria</taxon>
        <taxon>Rhodospirillales</taxon>
        <taxon>Kiloniellaceae</taxon>
        <taxon>Aestuariispira</taxon>
    </lineage>
</organism>
<dbReference type="Pfam" id="PF02632">
    <property type="entry name" value="BioY"/>
    <property type="match status" value="1"/>
</dbReference>
<comment type="subcellular location">
    <subcellularLocation>
        <location evidence="2">Cell membrane</location>
        <topology evidence="2">Multi-pass membrane protein</topology>
    </subcellularLocation>
</comment>
<reference evidence="4 5" key="1">
    <citation type="submission" date="2018-07" db="EMBL/GenBank/DDBJ databases">
        <title>Genomic Encyclopedia of Type Strains, Phase III (KMG-III): the genomes of soil and plant-associated and newly described type strains.</title>
        <authorList>
            <person name="Whitman W."/>
        </authorList>
    </citation>
    <scope>NUCLEOTIDE SEQUENCE [LARGE SCALE GENOMIC DNA]</scope>
    <source>
        <strain evidence="4 5">CECT 8488</strain>
    </source>
</reference>
<dbReference type="PANTHER" id="PTHR34295">
    <property type="entry name" value="BIOTIN TRANSPORTER BIOY"/>
    <property type="match status" value="1"/>
</dbReference>
<keyword evidence="2 3" id="KW-0472">Membrane</keyword>
<dbReference type="Proteomes" id="UP000256845">
    <property type="component" value="Unassembled WGS sequence"/>
</dbReference>
<dbReference type="PIRSF" id="PIRSF016661">
    <property type="entry name" value="BioY"/>
    <property type="match status" value="1"/>
</dbReference>
<protein>
    <recommendedName>
        <fullName evidence="2">Biotin transporter</fullName>
    </recommendedName>
</protein>
<proteinExistence type="inferred from homology"/>
<dbReference type="Gene3D" id="1.10.1760.20">
    <property type="match status" value="1"/>
</dbReference>
<keyword evidence="3" id="KW-0812">Transmembrane</keyword>
<gene>
    <name evidence="4" type="ORF">DFP90_101195</name>
</gene>
<name>A0A3D9HVC4_9PROT</name>
<comment type="caution">
    <text evidence="4">The sequence shown here is derived from an EMBL/GenBank/DDBJ whole genome shotgun (WGS) entry which is preliminary data.</text>
</comment>
<dbReference type="AlphaFoldDB" id="A0A3D9HVC4"/>
<dbReference type="RefSeq" id="WP_115935465.1">
    <property type="nucleotide sequence ID" value="NZ_QRDW01000001.1"/>
</dbReference>
<comment type="similarity">
    <text evidence="1 2">Belongs to the BioY family.</text>
</comment>
<evidence type="ECO:0000256" key="2">
    <source>
        <dbReference type="PIRNR" id="PIRNR016661"/>
    </source>
</evidence>
<keyword evidence="2" id="KW-1003">Cell membrane</keyword>
<dbReference type="EMBL" id="QRDW01000001">
    <property type="protein sequence ID" value="RED53407.1"/>
    <property type="molecule type" value="Genomic_DNA"/>
</dbReference>